<dbReference type="Pfam" id="PF04042">
    <property type="entry name" value="DNA_pol_E_B"/>
    <property type="match status" value="1"/>
</dbReference>
<evidence type="ECO:0000256" key="3">
    <source>
        <dbReference type="ARBA" id="ARBA00022705"/>
    </source>
</evidence>
<evidence type="ECO:0000313" key="9">
    <source>
        <dbReference type="Proteomes" id="UP000695000"/>
    </source>
</evidence>
<dbReference type="Proteomes" id="UP000695000">
    <property type="component" value="Unplaced"/>
</dbReference>
<dbReference type="Pfam" id="PF12213">
    <property type="entry name" value="Dpoe2NT"/>
    <property type="match status" value="1"/>
</dbReference>
<keyword evidence="3 6" id="KW-0235">DNA replication</keyword>
<dbReference type="PANTHER" id="PTHR12708">
    <property type="entry name" value="DNA POLYMERASE EPSILON SUBUNIT B"/>
    <property type="match status" value="1"/>
</dbReference>
<evidence type="ECO:0000256" key="1">
    <source>
        <dbReference type="ARBA" id="ARBA00004123"/>
    </source>
</evidence>
<keyword evidence="9" id="KW-1185">Reference proteome</keyword>
<dbReference type="InterPro" id="IPR007185">
    <property type="entry name" value="DNA_pol_a/d/e_bsu"/>
</dbReference>
<evidence type="ECO:0000256" key="2">
    <source>
        <dbReference type="ARBA" id="ARBA00009560"/>
    </source>
</evidence>
<dbReference type="GeneID" id="108557292"/>
<proteinExistence type="inferred from homology"/>
<dbReference type="PIRSF" id="PIRSF000799">
    <property type="entry name" value="DNA_pol_eps_2"/>
    <property type="match status" value="1"/>
</dbReference>
<evidence type="ECO:0000313" key="10">
    <source>
        <dbReference type="RefSeq" id="XP_017769233.1"/>
    </source>
</evidence>
<evidence type="ECO:0000256" key="4">
    <source>
        <dbReference type="ARBA" id="ARBA00023125"/>
    </source>
</evidence>
<evidence type="ECO:0000256" key="6">
    <source>
        <dbReference type="PIRNR" id="PIRNR000799"/>
    </source>
</evidence>
<keyword evidence="4 6" id="KW-0238">DNA-binding</keyword>
<dbReference type="InterPro" id="IPR024639">
    <property type="entry name" value="DNA_pol_e_bsu_N"/>
</dbReference>
<name>A0ABM1M3T3_NICVS</name>
<evidence type="ECO:0000256" key="5">
    <source>
        <dbReference type="ARBA" id="ARBA00023242"/>
    </source>
</evidence>
<dbReference type="PANTHER" id="PTHR12708:SF0">
    <property type="entry name" value="DNA POLYMERASE EPSILON SUBUNIT 2"/>
    <property type="match status" value="1"/>
</dbReference>
<comment type="subcellular location">
    <subcellularLocation>
        <location evidence="1 6">Nucleus</location>
    </subcellularLocation>
</comment>
<feature type="domain" description="DNA polymerase epsilon subunit B N-terminal" evidence="8">
    <location>
        <begin position="3"/>
        <end position="79"/>
    </location>
</feature>
<dbReference type="InterPro" id="IPR016266">
    <property type="entry name" value="POLE2"/>
</dbReference>
<dbReference type="RefSeq" id="XP_017769233.1">
    <property type="nucleotide sequence ID" value="XM_017913744.1"/>
</dbReference>
<keyword evidence="5 6" id="KW-0539">Nucleus</keyword>
<protein>
    <recommendedName>
        <fullName evidence="6">DNA polymerase epsilon subunit</fullName>
    </recommendedName>
    <alternativeName>
        <fullName evidence="6">DNA polymerase II subunit 2</fullName>
    </alternativeName>
</protein>
<comment type="similarity">
    <text evidence="2 6">Belongs to the DNA polymerase epsilon subunit B family.</text>
</comment>
<reference evidence="10" key="1">
    <citation type="submission" date="2025-08" db="UniProtKB">
        <authorList>
            <consortium name="RefSeq"/>
        </authorList>
    </citation>
    <scope>IDENTIFICATION</scope>
    <source>
        <tissue evidence="10">Whole Larva</tissue>
    </source>
</reference>
<comment type="function">
    <text evidence="6">Participates in DNA repair and in chromosomal DNA replication.</text>
</comment>
<dbReference type="Gene3D" id="1.10.8.60">
    <property type="match status" value="1"/>
</dbReference>
<feature type="domain" description="DNA polymerase alpha/delta/epsilon subunit B" evidence="7">
    <location>
        <begin position="283"/>
        <end position="481"/>
    </location>
</feature>
<evidence type="ECO:0000259" key="7">
    <source>
        <dbReference type="Pfam" id="PF04042"/>
    </source>
</evidence>
<gene>
    <name evidence="10" type="primary">LOC108557292</name>
</gene>
<dbReference type="Gene3D" id="3.60.21.60">
    <property type="match status" value="1"/>
</dbReference>
<evidence type="ECO:0000259" key="8">
    <source>
        <dbReference type="Pfam" id="PF12213"/>
    </source>
</evidence>
<sequence length="518" mass="59523">MNLERIKKKLFNGFKLSGFNIRKEFCELIIEKCIEEHIDLTDTEIFDGCIKDICQSLERQNIHDRSIELEHIKQAIEVCLHSGHDKHETVFKVIGAFEFPRLRYDPERKRYMVSSKKSTFLSDANSKAQLFLERYESILQRTRRNFKNKLTTEANRIQLQTVDYLLTLSEHTLDKTVILGSLLQVSEGKYYLEDPTGIVHLDLTHAKFHGGLFVENCFVLVNGYYEDKKLMVSTIILPPGEEYNDSKLSFSNINYFGGDSSTPLRQSQALKDYLNRNPMNMLLLFSDVWLDHPNVFEKLEMLFNGMEANPPSAFIFMGNFMSESHGSEYIEVLSKLFKQFASLVNQFPNILNNSKFVFVPGMMDPCTPHIVPRISLPSIISSQFTKVVPNAIFTTNPCRIQYCTREIVLFRADVLAKLMQATIHKPQKDELSDCVTRTVISQGHLSPMSLNALTVHWDFDYTLNLYPLPNLIVIGDKSESYQGEYKGCKVVNPGSFCEGGFQFKCYTPYTEQLDDCVL</sequence>
<accession>A0ABM1M3T3</accession>
<organism evidence="9 10">
    <name type="scientific">Nicrophorus vespilloides</name>
    <name type="common">Boreal carrion beetle</name>
    <dbReference type="NCBI Taxonomy" id="110193"/>
    <lineage>
        <taxon>Eukaryota</taxon>
        <taxon>Metazoa</taxon>
        <taxon>Ecdysozoa</taxon>
        <taxon>Arthropoda</taxon>
        <taxon>Hexapoda</taxon>
        <taxon>Insecta</taxon>
        <taxon>Pterygota</taxon>
        <taxon>Neoptera</taxon>
        <taxon>Endopterygota</taxon>
        <taxon>Coleoptera</taxon>
        <taxon>Polyphaga</taxon>
        <taxon>Staphyliniformia</taxon>
        <taxon>Silphidae</taxon>
        <taxon>Nicrophorinae</taxon>
        <taxon>Nicrophorus</taxon>
    </lineage>
</organism>